<dbReference type="InterPro" id="IPR025462">
    <property type="entry name" value="DUF4313"/>
</dbReference>
<reference evidence="1" key="1">
    <citation type="journal article" date="2021" name="PeerJ">
        <title>Extensive microbial diversity within the chicken gut microbiome revealed by metagenomics and culture.</title>
        <authorList>
            <person name="Gilroy R."/>
            <person name="Ravi A."/>
            <person name="Getino M."/>
            <person name="Pursley I."/>
            <person name="Horton D.L."/>
            <person name="Alikhan N.F."/>
            <person name="Baker D."/>
            <person name="Gharbi K."/>
            <person name="Hall N."/>
            <person name="Watson M."/>
            <person name="Adriaenssens E.M."/>
            <person name="Foster-Nyarko E."/>
            <person name="Jarju S."/>
            <person name="Secka A."/>
            <person name="Antonio M."/>
            <person name="Oren A."/>
            <person name="Chaudhuri R.R."/>
            <person name="La Ragione R."/>
            <person name="Hildebrand F."/>
            <person name="Pallen M.J."/>
        </authorList>
    </citation>
    <scope>NUCLEOTIDE SEQUENCE</scope>
    <source>
        <strain evidence="1">CHK195-9823</strain>
    </source>
</reference>
<evidence type="ECO:0000313" key="1">
    <source>
        <dbReference type="EMBL" id="HIV38498.1"/>
    </source>
</evidence>
<organism evidence="1 2">
    <name type="scientific">Candidatus Blautia stercorigallinarum</name>
    <dbReference type="NCBI Taxonomy" id="2838501"/>
    <lineage>
        <taxon>Bacteria</taxon>
        <taxon>Bacillati</taxon>
        <taxon>Bacillota</taxon>
        <taxon>Clostridia</taxon>
        <taxon>Lachnospirales</taxon>
        <taxon>Lachnospiraceae</taxon>
        <taxon>Blautia</taxon>
    </lineage>
</organism>
<proteinExistence type="predicted"/>
<accession>A0A9D1PE04</accession>
<comment type="caution">
    <text evidence="1">The sequence shown here is derived from an EMBL/GenBank/DDBJ whole genome shotgun (WGS) entry which is preliminary data.</text>
</comment>
<reference evidence="1" key="2">
    <citation type="submission" date="2021-04" db="EMBL/GenBank/DDBJ databases">
        <authorList>
            <person name="Gilroy R."/>
        </authorList>
    </citation>
    <scope>NUCLEOTIDE SEQUENCE</scope>
    <source>
        <strain evidence="1">CHK195-9823</strain>
    </source>
</reference>
<dbReference type="EMBL" id="DXIQ01000034">
    <property type="protein sequence ID" value="HIV38498.1"/>
    <property type="molecule type" value="Genomic_DNA"/>
</dbReference>
<gene>
    <name evidence="1" type="ORF">H9747_05785</name>
</gene>
<sequence length="285" mass="32903">MNKAGKKEMAVEYTVAGEKECMNVWMEIGAYQKDGNIRIALYSRENGGEAPVMELTEDFGVPLRKNLAFLQEGMAEGEGYAFLQKYELGYLTGEAGRCGVRESQVFEFREEKLRELDPEGYQRFEKIYNQREKEPVQEMPDELKTGIFRWDYGDTEIALYVASYQYGNRLYVEMFSRCEDGVDGWEPFDDLTVNLPGYYLEPDEAYICADFSEDKINFITDYGLGEILPEKGHSGMEEYSLVKFNLEKLAEFDRVGVEKYCASHGIDPSRKQESLSRSEIQNKQR</sequence>
<dbReference type="Pfam" id="PF14190">
    <property type="entry name" value="DUF4313"/>
    <property type="match status" value="2"/>
</dbReference>
<name>A0A9D1PE04_9FIRM</name>
<dbReference type="AlphaFoldDB" id="A0A9D1PE04"/>
<evidence type="ECO:0000313" key="2">
    <source>
        <dbReference type="Proteomes" id="UP000886814"/>
    </source>
</evidence>
<protein>
    <submittedName>
        <fullName evidence="1">DUF4313 domain-containing protein</fullName>
    </submittedName>
</protein>
<dbReference type="Proteomes" id="UP000886814">
    <property type="component" value="Unassembled WGS sequence"/>
</dbReference>